<protein>
    <recommendedName>
        <fullName evidence="2">WSC domain-containing protein</fullName>
    </recommendedName>
</protein>
<comment type="caution">
    <text evidence="3">The sequence shown here is derived from an EMBL/GenBank/DDBJ whole genome shotgun (WGS) entry which is preliminary data.</text>
</comment>
<dbReference type="SMART" id="SM00321">
    <property type="entry name" value="WSC"/>
    <property type="match status" value="1"/>
</dbReference>
<accession>A0ABD1K1B9</accession>
<sequence length="134" mass="15022">MECKGEKTNLCGGANRLSIYRLELSQESARRYGSAIFKGCFRRPDNTTMALPISASINNVSVDKCVDMCTEKELPLAALSAQRCHCGFTTTLFNLHEREDESQCMQHCSGEEFETCGNDKFFVVYQTQVQGNVM</sequence>
<organism evidence="3 4">
    <name type="scientific">Coilia grayii</name>
    <name type="common">Gray's grenadier anchovy</name>
    <dbReference type="NCBI Taxonomy" id="363190"/>
    <lineage>
        <taxon>Eukaryota</taxon>
        <taxon>Metazoa</taxon>
        <taxon>Chordata</taxon>
        <taxon>Craniata</taxon>
        <taxon>Vertebrata</taxon>
        <taxon>Euteleostomi</taxon>
        <taxon>Actinopterygii</taxon>
        <taxon>Neopterygii</taxon>
        <taxon>Teleostei</taxon>
        <taxon>Clupei</taxon>
        <taxon>Clupeiformes</taxon>
        <taxon>Clupeoidei</taxon>
        <taxon>Engraulidae</taxon>
        <taxon>Coilinae</taxon>
        <taxon>Coilia</taxon>
    </lineage>
</organism>
<keyword evidence="1" id="KW-0677">Repeat</keyword>
<dbReference type="PANTHER" id="PTHR45964">
    <property type="entry name" value="WSCD FAMILY MEMBER CG9164"/>
    <property type="match status" value="1"/>
</dbReference>
<evidence type="ECO:0000313" key="4">
    <source>
        <dbReference type="Proteomes" id="UP001591681"/>
    </source>
</evidence>
<dbReference type="Proteomes" id="UP001591681">
    <property type="component" value="Unassembled WGS sequence"/>
</dbReference>
<dbReference type="InterPro" id="IPR002889">
    <property type="entry name" value="WSC_carb-bd"/>
</dbReference>
<evidence type="ECO:0000256" key="1">
    <source>
        <dbReference type="ARBA" id="ARBA00022737"/>
    </source>
</evidence>
<proteinExistence type="predicted"/>
<evidence type="ECO:0000313" key="3">
    <source>
        <dbReference type="EMBL" id="KAL2092900.1"/>
    </source>
</evidence>
<gene>
    <name evidence="3" type="ORF">ACEWY4_012698</name>
</gene>
<reference evidence="3 4" key="1">
    <citation type="submission" date="2024-09" db="EMBL/GenBank/DDBJ databases">
        <title>A chromosome-level genome assembly of Gray's grenadier anchovy, Coilia grayii.</title>
        <authorList>
            <person name="Fu Z."/>
        </authorList>
    </citation>
    <scope>NUCLEOTIDE SEQUENCE [LARGE SCALE GENOMIC DNA]</scope>
    <source>
        <strain evidence="3">G4</strain>
        <tissue evidence="3">Muscle</tissue>
    </source>
</reference>
<evidence type="ECO:0000259" key="2">
    <source>
        <dbReference type="PROSITE" id="PS51212"/>
    </source>
</evidence>
<dbReference type="Pfam" id="PF01822">
    <property type="entry name" value="WSC"/>
    <property type="match status" value="1"/>
</dbReference>
<dbReference type="EMBL" id="JBHFQA010000010">
    <property type="protein sequence ID" value="KAL2092900.1"/>
    <property type="molecule type" value="Genomic_DNA"/>
</dbReference>
<name>A0ABD1K1B9_9TELE</name>
<feature type="domain" description="WSC" evidence="2">
    <location>
        <begin position="34"/>
        <end position="128"/>
    </location>
</feature>
<dbReference type="PROSITE" id="PS51212">
    <property type="entry name" value="WSC"/>
    <property type="match status" value="1"/>
</dbReference>
<dbReference type="PANTHER" id="PTHR45964:SF7">
    <property type="entry name" value="SIALATE:O-SULFOTRANSFERASE 2"/>
    <property type="match status" value="1"/>
</dbReference>
<dbReference type="AlphaFoldDB" id="A0ABD1K1B9"/>
<dbReference type="InterPro" id="IPR051589">
    <property type="entry name" value="Sialate-O-sulfotransferase"/>
</dbReference>
<keyword evidence="4" id="KW-1185">Reference proteome</keyword>